<proteinExistence type="predicted"/>
<dbReference type="OrthoDB" id="5849607at2759"/>
<protein>
    <submittedName>
        <fullName evidence="5">Protein DYAD-like</fullName>
    </submittedName>
</protein>
<dbReference type="EMBL" id="UXUI01007793">
    <property type="protein sequence ID" value="VDD89447.1"/>
    <property type="molecule type" value="Genomic_DNA"/>
</dbReference>
<evidence type="ECO:0000256" key="2">
    <source>
        <dbReference type="SAM" id="MobiDB-lite"/>
    </source>
</evidence>
<reference evidence="5" key="1">
    <citation type="submission" date="2017-02" db="UniProtKB">
        <authorList>
            <consortium name="WormBaseParasite"/>
        </authorList>
    </citation>
    <scope>IDENTIFICATION</scope>
</reference>
<evidence type="ECO:0000313" key="4">
    <source>
        <dbReference type="Proteomes" id="UP000274131"/>
    </source>
</evidence>
<gene>
    <name evidence="3" type="ORF">EVEC_LOCUS4198</name>
</gene>
<dbReference type="Proteomes" id="UP000274131">
    <property type="component" value="Unassembled WGS sequence"/>
</dbReference>
<feature type="region of interest" description="Disordered" evidence="2">
    <location>
        <begin position="105"/>
        <end position="124"/>
    </location>
</feature>
<organism evidence="5">
    <name type="scientific">Enterobius vermicularis</name>
    <name type="common">Human pinworm</name>
    <dbReference type="NCBI Taxonomy" id="51028"/>
    <lineage>
        <taxon>Eukaryota</taxon>
        <taxon>Metazoa</taxon>
        <taxon>Ecdysozoa</taxon>
        <taxon>Nematoda</taxon>
        <taxon>Chromadorea</taxon>
        <taxon>Rhabditida</taxon>
        <taxon>Spirurina</taxon>
        <taxon>Oxyuridomorpha</taxon>
        <taxon>Oxyuroidea</taxon>
        <taxon>Oxyuridae</taxon>
        <taxon>Enterobius</taxon>
    </lineage>
</organism>
<evidence type="ECO:0000313" key="3">
    <source>
        <dbReference type="EMBL" id="VDD89447.1"/>
    </source>
</evidence>
<name>A0A0N4V372_ENTVE</name>
<dbReference type="AlphaFoldDB" id="A0A0N4V372"/>
<sequence>MERPRRRGIGKTLPVGWMYMKPPDPNLKGWLREHIKSRREKEEQGLEQINARRKELDDMRDNLYAQLKEILMKNDGSKALQDELLKELMKKHNIFPKAGILQERQGGTDSSVMHSAAVLSSNTR</sequence>
<keyword evidence="4" id="KW-1185">Reference proteome</keyword>
<evidence type="ECO:0000313" key="5">
    <source>
        <dbReference type="WBParaSite" id="EVEC_0000449001-mRNA-1"/>
    </source>
</evidence>
<dbReference type="WBParaSite" id="EVEC_0000449001-mRNA-1">
    <property type="protein sequence ID" value="EVEC_0000449001-mRNA-1"/>
    <property type="gene ID" value="EVEC_0000449001"/>
</dbReference>
<feature type="coiled-coil region" evidence="1">
    <location>
        <begin position="32"/>
        <end position="66"/>
    </location>
</feature>
<keyword evidence="1" id="KW-0175">Coiled coil</keyword>
<accession>A0A0N4V372</accession>
<reference evidence="3 4" key="2">
    <citation type="submission" date="2018-10" db="EMBL/GenBank/DDBJ databases">
        <authorList>
            <consortium name="Pathogen Informatics"/>
        </authorList>
    </citation>
    <scope>NUCLEOTIDE SEQUENCE [LARGE SCALE GENOMIC DNA]</scope>
</reference>
<evidence type="ECO:0000256" key="1">
    <source>
        <dbReference type="SAM" id="Coils"/>
    </source>
</evidence>